<dbReference type="SUPFAM" id="SSF53474">
    <property type="entry name" value="alpha/beta-Hydrolases"/>
    <property type="match status" value="1"/>
</dbReference>
<sequence length="560" mass="61616">MSIPAQQSGALAWWRERWRILAASLIALIVVAMVSVREALEWQARSEPPIFLVKLDGAATQPVSGRLLLFATPAQAARAAAPGGVVTSVDADAWHPTKAAVAAREIARLAPGQTVEIDTDALAFPTGFSHLPPGEYLLQAVLDQDHNYNYSGRDTGDLISAVVSVTLPAITPAVLKLVAVHARDEPWSLPWESPAVRADAADARRHTVKLERTSALLSAFWGRDITMRGWVLLPPGYDASPARRYPTVYVTHGYGGDENTLVDDVVNVHLAMKQGSMPPMIWVFLDQSSPTGTHEFADSVNNGPWSHALVDELIPYLEASYRMDGRVQGRFLTGHSSGGWATLWLQTHYPTVFGGTWSTSPDPVDFHDFSGVNLYAPKVNLNHRPDGTPWPIDRVHFHAEGSFADAARLEQVLGPYGGQLSSYEWVFSPRNVDGTPMKLFDRDTGEVDPQVRDYWVAHYDMAHYVQANWPALKANLDGKIHIAVGTDDTWYLDGAVHKFKLVLDSLHAHADIRFLPNKAHMDLYAQGNDPNALLKQMAWEMYAVARPGQPVPATTEIAAR</sequence>
<accession>A0ABV2K2Q4</accession>
<dbReference type="Gene3D" id="3.40.50.1820">
    <property type="entry name" value="alpha/beta hydrolase"/>
    <property type="match status" value="1"/>
</dbReference>
<dbReference type="InterPro" id="IPR000801">
    <property type="entry name" value="Esterase-like"/>
</dbReference>
<dbReference type="EMBL" id="JBEPMU010000006">
    <property type="protein sequence ID" value="MET3654338.1"/>
    <property type="molecule type" value="Genomic_DNA"/>
</dbReference>
<protein>
    <recommendedName>
        <fullName evidence="3">Esterase</fullName>
    </recommendedName>
</protein>
<dbReference type="InterPro" id="IPR029058">
    <property type="entry name" value="AB_hydrolase_fold"/>
</dbReference>
<comment type="caution">
    <text evidence="1">The sequence shown here is derived from an EMBL/GenBank/DDBJ whole genome shotgun (WGS) entry which is preliminary data.</text>
</comment>
<proteinExistence type="predicted"/>
<evidence type="ECO:0008006" key="3">
    <source>
        <dbReference type="Google" id="ProtNLM"/>
    </source>
</evidence>
<dbReference type="PANTHER" id="PTHR48098:SF3">
    <property type="entry name" value="IRON(III) ENTEROBACTIN ESTERASE"/>
    <property type="match status" value="1"/>
</dbReference>
<dbReference type="PANTHER" id="PTHR48098">
    <property type="entry name" value="ENTEROCHELIN ESTERASE-RELATED"/>
    <property type="match status" value="1"/>
</dbReference>
<name>A0ABV2K2Q4_9GAMM</name>
<keyword evidence="2" id="KW-1185">Reference proteome</keyword>
<dbReference type="Pfam" id="PF00756">
    <property type="entry name" value="Esterase"/>
    <property type="match status" value="1"/>
</dbReference>
<gene>
    <name evidence="1" type="ORF">ABIC75_004076</name>
</gene>
<dbReference type="Proteomes" id="UP001549184">
    <property type="component" value="Unassembled WGS sequence"/>
</dbReference>
<organism evidence="1 2">
    <name type="scientific">Dyella japonica</name>
    <dbReference type="NCBI Taxonomy" id="231455"/>
    <lineage>
        <taxon>Bacteria</taxon>
        <taxon>Pseudomonadati</taxon>
        <taxon>Pseudomonadota</taxon>
        <taxon>Gammaproteobacteria</taxon>
        <taxon>Lysobacterales</taxon>
        <taxon>Rhodanobacteraceae</taxon>
        <taxon>Dyella</taxon>
    </lineage>
</organism>
<evidence type="ECO:0000313" key="2">
    <source>
        <dbReference type="Proteomes" id="UP001549184"/>
    </source>
</evidence>
<reference evidence="1 2" key="1">
    <citation type="submission" date="2024-06" db="EMBL/GenBank/DDBJ databases">
        <title>Sorghum-associated microbial communities from plants grown in Nebraska, USA.</title>
        <authorList>
            <person name="Schachtman D."/>
        </authorList>
    </citation>
    <scope>NUCLEOTIDE SEQUENCE [LARGE SCALE GENOMIC DNA]</scope>
    <source>
        <strain evidence="1 2">1073</strain>
    </source>
</reference>
<dbReference type="InterPro" id="IPR050583">
    <property type="entry name" value="Mycobacterial_A85_antigen"/>
</dbReference>
<evidence type="ECO:0000313" key="1">
    <source>
        <dbReference type="EMBL" id="MET3654338.1"/>
    </source>
</evidence>